<feature type="region of interest" description="Disordered" evidence="1">
    <location>
        <begin position="1"/>
        <end position="23"/>
    </location>
</feature>
<proteinExistence type="predicted"/>
<reference evidence="2" key="1">
    <citation type="journal article" date="2021" name="Proc. Natl. Acad. Sci. U.S.A.">
        <title>A Catalog of Tens of Thousands of Viruses from Human Metagenomes Reveals Hidden Associations with Chronic Diseases.</title>
        <authorList>
            <person name="Tisza M.J."/>
            <person name="Buck C.B."/>
        </authorList>
    </citation>
    <scope>NUCLEOTIDE SEQUENCE</scope>
    <source>
        <strain evidence="2">CtwHj1</strain>
    </source>
</reference>
<protein>
    <submittedName>
        <fullName evidence="2">Uncharacterized protein</fullName>
    </submittedName>
</protein>
<organism evidence="2">
    <name type="scientific">Siphoviridae sp. ctwHj1</name>
    <dbReference type="NCBI Taxonomy" id="2825727"/>
    <lineage>
        <taxon>Viruses</taxon>
        <taxon>Duplodnaviria</taxon>
        <taxon>Heunggongvirae</taxon>
        <taxon>Uroviricota</taxon>
        <taxon>Caudoviricetes</taxon>
    </lineage>
</organism>
<sequence length="68" mass="8036">MAKEPSVNAQHPEKNMASAYPETEIERNLRIARMLREKRSIQTEYDIEAIINENRRLKAENLRLKQQA</sequence>
<dbReference type="EMBL" id="BK016018">
    <property type="protein sequence ID" value="DAF89953.1"/>
    <property type="molecule type" value="Genomic_DNA"/>
</dbReference>
<evidence type="ECO:0000256" key="1">
    <source>
        <dbReference type="SAM" id="MobiDB-lite"/>
    </source>
</evidence>
<evidence type="ECO:0000313" key="2">
    <source>
        <dbReference type="EMBL" id="DAF89953.1"/>
    </source>
</evidence>
<accession>A0A8S5U646</accession>
<name>A0A8S5U646_9CAUD</name>